<evidence type="ECO:0000313" key="1">
    <source>
        <dbReference type="EMBL" id="KAF5404679.1"/>
    </source>
</evidence>
<dbReference type="Proteomes" id="UP000748531">
    <property type="component" value="Unassembled WGS sequence"/>
</dbReference>
<keyword evidence="2" id="KW-1185">Reference proteome</keyword>
<dbReference type="AlphaFoldDB" id="A0A8J4WKX8"/>
<reference evidence="1" key="1">
    <citation type="submission" date="2019-05" db="EMBL/GenBank/DDBJ databases">
        <title>Annotation for the trematode Paragonimus heterotremus.</title>
        <authorList>
            <person name="Choi Y.-J."/>
        </authorList>
    </citation>
    <scope>NUCLEOTIDE SEQUENCE</scope>
    <source>
        <strain evidence="1">LC</strain>
    </source>
</reference>
<name>A0A8J4WKX8_9TREM</name>
<comment type="caution">
    <text evidence="1">The sequence shown here is derived from an EMBL/GenBank/DDBJ whole genome shotgun (WGS) entry which is preliminary data.</text>
</comment>
<evidence type="ECO:0000313" key="2">
    <source>
        <dbReference type="Proteomes" id="UP000748531"/>
    </source>
</evidence>
<sequence>MINLFVRHFVQHTKTTIPPICNADHFREQSTKTVYHKLIRGLIDFPSRILIKHYVEDSSDVANYVINVPVSFQASNSFLRCLFVEIFRLHFSNGSGRQDQISNILQHITFCWSNHSDEDTSVV</sequence>
<gene>
    <name evidence="1" type="ORF">PHET_01861</name>
</gene>
<accession>A0A8J4WKX8</accession>
<proteinExistence type="predicted"/>
<protein>
    <submittedName>
        <fullName evidence="1">Uncharacterized protein</fullName>
    </submittedName>
</protein>
<organism evidence="1 2">
    <name type="scientific">Paragonimus heterotremus</name>
    <dbReference type="NCBI Taxonomy" id="100268"/>
    <lineage>
        <taxon>Eukaryota</taxon>
        <taxon>Metazoa</taxon>
        <taxon>Spiralia</taxon>
        <taxon>Lophotrochozoa</taxon>
        <taxon>Platyhelminthes</taxon>
        <taxon>Trematoda</taxon>
        <taxon>Digenea</taxon>
        <taxon>Plagiorchiida</taxon>
        <taxon>Troglotremata</taxon>
        <taxon>Troglotrematidae</taxon>
        <taxon>Paragonimus</taxon>
    </lineage>
</organism>
<dbReference type="EMBL" id="LUCH01000631">
    <property type="protein sequence ID" value="KAF5404679.1"/>
    <property type="molecule type" value="Genomic_DNA"/>
</dbReference>